<keyword evidence="7 15" id="KW-0812">Transmembrane</keyword>
<name>A0A3M2KXP8_9NOCA</name>
<dbReference type="FunFam" id="1.10.287.130:FF:000001">
    <property type="entry name" value="Two-component sensor histidine kinase"/>
    <property type="match status" value="1"/>
</dbReference>
<evidence type="ECO:0000256" key="7">
    <source>
        <dbReference type="ARBA" id="ARBA00022692"/>
    </source>
</evidence>
<dbReference type="SUPFAM" id="SSF55874">
    <property type="entry name" value="ATPase domain of HSP90 chaperone/DNA topoisomerase II/histidine kinase"/>
    <property type="match status" value="1"/>
</dbReference>
<comment type="cofactor">
    <cofactor evidence="2">
        <name>a divalent metal cation</name>
        <dbReference type="ChEBI" id="CHEBI:60240"/>
    </cofactor>
</comment>
<dbReference type="OrthoDB" id="9786919at2"/>
<organism evidence="18 19">
    <name type="scientific">Nocardia stercoris</name>
    <dbReference type="NCBI Taxonomy" id="2483361"/>
    <lineage>
        <taxon>Bacteria</taxon>
        <taxon>Bacillati</taxon>
        <taxon>Actinomycetota</taxon>
        <taxon>Actinomycetes</taxon>
        <taxon>Mycobacteriales</taxon>
        <taxon>Nocardiaceae</taxon>
        <taxon>Nocardia</taxon>
    </lineage>
</organism>
<dbReference type="AlphaFoldDB" id="A0A3M2KXP8"/>
<dbReference type="EMBL" id="RFFH01000023">
    <property type="protein sequence ID" value="RMI28305.1"/>
    <property type="molecule type" value="Genomic_DNA"/>
</dbReference>
<dbReference type="Gene3D" id="1.10.287.130">
    <property type="match status" value="1"/>
</dbReference>
<evidence type="ECO:0000259" key="16">
    <source>
        <dbReference type="PROSITE" id="PS50109"/>
    </source>
</evidence>
<comment type="catalytic activity">
    <reaction evidence="1">
        <text>ATP + protein L-histidine = ADP + protein N-phospho-L-histidine.</text>
        <dbReference type="EC" id="2.7.13.3"/>
    </reaction>
</comment>
<dbReference type="Gene3D" id="6.10.340.10">
    <property type="match status" value="1"/>
</dbReference>
<dbReference type="GO" id="GO:0000156">
    <property type="term" value="F:phosphorelay response regulator activity"/>
    <property type="evidence" value="ECO:0007669"/>
    <property type="project" value="TreeGrafter"/>
</dbReference>
<dbReference type="PRINTS" id="PR00344">
    <property type="entry name" value="BCTRLSENSOR"/>
</dbReference>
<dbReference type="SMART" id="SM00388">
    <property type="entry name" value="HisKA"/>
    <property type="match status" value="1"/>
</dbReference>
<evidence type="ECO:0000256" key="4">
    <source>
        <dbReference type="ARBA" id="ARBA00012438"/>
    </source>
</evidence>
<dbReference type="Pfam" id="PF02518">
    <property type="entry name" value="HATPase_c"/>
    <property type="match status" value="1"/>
</dbReference>
<dbReference type="GO" id="GO:0000155">
    <property type="term" value="F:phosphorelay sensor kinase activity"/>
    <property type="evidence" value="ECO:0007669"/>
    <property type="project" value="InterPro"/>
</dbReference>
<keyword evidence="12" id="KW-0902">Two-component regulatory system</keyword>
<dbReference type="GO" id="GO:0007234">
    <property type="term" value="P:osmosensory signaling via phosphorelay pathway"/>
    <property type="evidence" value="ECO:0007669"/>
    <property type="project" value="TreeGrafter"/>
</dbReference>
<dbReference type="PROSITE" id="PS50885">
    <property type="entry name" value="HAMP"/>
    <property type="match status" value="1"/>
</dbReference>
<dbReference type="InterPro" id="IPR004358">
    <property type="entry name" value="Sig_transdc_His_kin-like_C"/>
</dbReference>
<dbReference type="PANTHER" id="PTHR42878:SF7">
    <property type="entry name" value="SENSOR HISTIDINE KINASE GLRK"/>
    <property type="match status" value="1"/>
</dbReference>
<evidence type="ECO:0000256" key="15">
    <source>
        <dbReference type="SAM" id="Phobius"/>
    </source>
</evidence>
<dbReference type="InterPro" id="IPR003660">
    <property type="entry name" value="HAMP_dom"/>
</dbReference>
<dbReference type="PANTHER" id="PTHR42878">
    <property type="entry name" value="TWO-COMPONENT HISTIDINE KINASE"/>
    <property type="match status" value="1"/>
</dbReference>
<dbReference type="Pfam" id="PF00672">
    <property type="entry name" value="HAMP"/>
    <property type="match status" value="1"/>
</dbReference>
<reference evidence="18 19" key="1">
    <citation type="submission" date="2018-10" db="EMBL/GenBank/DDBJ databases">
        <title>Isolation from cow dung.</title>
        <authorList>
            <person name="Ling L."/>
        </authorList>
    </citation>
    <scope>NUCLEOTIDE SEQUENCE [LARGE SCALE GENOMIC DNA]</scope>
    <source>
        <strain evidence="18 19">NEAU-LL90</strain>
    </source>
</reference>
<keyword evidence="10" id="KW-0067">ATP-binding</keyword>
<accession>A0A3M2KXP8</accession>
<dbReference type="SMART" id="SM00387">
    <property type="entry name" value="HATPase_c"/>
    <property type="match status" value="1"/>
</dbReference>
<gene>
    <name evidence="18" type="ORF">EBN03_30745</name>
</gene>
<evidence type="ECO:0000256" key="10">
    <source>
        <dbReference type="ARBA" id="ARBA00022840"/>
    </source>
</evidence>
<dbReference type="InterPro" id="IPR003594">
    <property type="entry name" value="HATPase_dom"/>
</dbReference>
<protein>
    <recommendedName>
        <fullName evidence="14">Sensor-like histidine kinase SenX3</fullName>
        <ecNumber evidence="4">2.7.13.3</ecNumber>
    </recommendedName>
</protein>
<dbReference type="SUPFAM" id="SSF47384">
    <property type="entry name" value="Homodimeric domain of signal transducing histidine kinase"/>
    <property type="match status" value="1"/>
</dbReference>
<dbReference type="SUPFAM" id="SSF158472">
    <property type="entry name" value="HAMP domain-like"/>
    <property type="match status" value="1"/>
</dbReference>
<comment type="subcellular location">
    <subcellularLocation>
        <location evidence="3">Cell membrane</location>
    </subcellularLocation>
</comment>
<dbReference type="InterPro" id="IPR003661">
    <property type="entry name" value="HisK_dim/P_dom"/>
</dbReference>
<dbReference type="Gene3D" id="3.30.565.10">
    <property type="entry name" value="Histidine kinase-like ATPase, C-terminal domain"/>
    <property type="match status" value="1"/>
</dbReference>
<evidence type="ECO:0000256" key="6">
    <source>
        <dbReference type="ARBA" id="ARBA00022679"/>
    </source>
</evidence>
<sequence length="439" mass="47366">MHRVLFDRVDSQIRGAANTWAKPDNTPPLALPGRGQEHERPAELFYVHITDAAGNTTVLLQTGATTPDVPADLGAHPRTVGSVGDESEHWRAVRVTDSGGTSIVALRLTETENIIDRLIGLEVVVGLLVLVALAMVAHVVIRRSLRPLDEVEQTAAAIAGGDLDRRVPVRGNDTEVDRLSRSLNGMLAQIQQAFANTEASEEEARVSEARMRRFVADASHELRTPLTTIKGFAELYRQGALPDATLLVDRVEREANRMSLLVEDLLMLARLDAQRPLDRRQVDLLALASDAVHNARAVDAARRPEGPARQIGLTIEPGDGTLEVRGDAARLRQVLGNLLDNALTHTAPEAAVTVRLVPAADEVVLAVADTGRGLPQEQADRIFERFYRTDTSRSRDSGGTGLGLSIVQSLVAAHGGSVAVHSEVGVGTTFTVRLPRDRA</sequence>
<evidence type="ECO:0000256" key="5">
    <source>
        <dbReference type="ARBA" id="ARBA00022553"/>
    </source>
</evidence>
<dbReference type="EC" id="2.7.13.3" evidence="4"/>
<dbReference type="Pfam" id="PF00512">
    <property type="entry name" value="HisKA"/>
    <property type="match status" value="1"/>
</dbReference>
<comment type="caution">
    <text evidence="18">The sequence shown here is derived from an EMBL/GenBank/DDBJ whole genome shotgun (WGS) entry which is preliminary data.</text>
</comment>
<dbReference type="SMART" id="SM00304">
    <property type="entry name" value="HAMP"/>
    <property type="match status" value="1"/>
</dbReference>
<dbReference type="InterPro" id="IPR036097">
    <property type="entry name" value="HisK_dim/P_sf"/>
</dbReference>
<keyword evidence="6" id="KW-0808">Transferase</keyword>
<evidence type="ECO:0000256" key="13">
    <source>
        <dbReference type="ARBA" id="ARBA00023136"/>
    </source>
</evidence>
<feature type="transmembrane region" description="Helical" evidence="15">
    <location>
        <begin position="118"/>
        <end position="141"/>
    </location>
</feature>
<keyword evidence="19" id="KW-1185">Reference proteome</keyword>
<feature type="domain" description="HAMP" evidence="17">
    <location>
        <begin position="142"/>
        <end position="195"/>
    </location>
</feature>
<feature type="domain" description="Histidine kinase" evidence="16">
    <location>
        <begin position="217"/>
        <end position="438"/>
    </location>
</feature>
<evidence type="ECO:0000256" key="12">
    <source>
        <dbReference type="ARBA" id="ARBA00023012"/>
    </source>
</evidence>
<keyword evidence="5" id="KW-0597">Phosphoprotein</keyword>
<dbReference type="PROSITE" id="PS50109">
    <property type="entry name" value="HIS_KIN"/>
    <property type="match status" value="1"/>
</dbReference>
<evidence type="ECO:0000256" key="14">
    <source>
        <dbReference type="ARBA" id="ARBA00039401"/>
    </source>
</evidence>
<dbReference type="GO" id="GO:0005509">
    <property type="term" value="F:calcium ion binding"/>
    <property type="evidence" value="ECO:0007669"/>
    <property type="project" value="UniProtKB-ARBA"/>
</dbReference>
<proteinExistence type="predicted"/>
<dbReference type="GO" id="GO:0005886">
    <property type="term" value="C:plasma membrane"/>
    <property type="evidence" value="ECO:0007669"/>
    <property type="project" value="UniProtKB-SubCell"/>
</dbReference>
<evidence type="ECO:0000256" key="9">
    <source>
        <dbReference type="ARBA" id="ARBA00022777"/>
    </source>
</evidence>
<dbReference type="CDD" id="cd00082">
    <property type="entry name" value="HisKA"/>
    <property type="match status" value="1"/>
</dbReference>
<evidence type="ECO:0000256" key="2">
    <source>
        <dbReference type="ARBA" id="ARBA00001968"/>
    </source>
</evidence>
<dbReference type="InterPro" id="IPR005467">
    <property type="entry name" value="His_kinase_dom"/>
</dbReference>
<dbReference type="CDD" id="cd00075">
    <property type="entry name" value="HATPase"/>
    <property type="match status" value="1"/>
</dbReference>
<dbReference type="Proteomes" id="UP000279275">
    <property type="component" value="Unassembled WGS sequence"/>
</dbReference>
<evidence type="ECO:0000256" key="8">
    <source>
        <dbReference type="ARBA" id="ARBA00022741"/>
    </source>
</evidence>
<evidence type="ECO:0000256" key="3">
    <source>
        <dbReference type="ARBA" id="ARBA00004236"/>
    </source>
</evidence>
<dbReference type="CDD" id="cd06225">
    <property type="entry name" value="HAMP"/>
    <property type="match status" value="1"/>
</dbReference>
<evidence type="ECO:0000256" key="1">
    <source>
        <dbReference type="ARBA" id="ARBA00000085"/>
    </source>
</evidence>
<evidence type="ECO:0000259" key="17">
    <source>
        <dbReference type="PROSITE" id="PS50885"/>
    </source>
</evidence>
<keyword evidence="8" id="KW-0547">Nucleotide-binding</keyword>
<dbReference type="FunFam" id="3.30.565.10:FF:000006">
    <property type="entry name" value="Sensor histidine kinase WalK"/>
    <property type="match status" value="1"/>
</dbReference>
<dbReference type="InterPro" id="IPR050351">
    <property type="entry name" value="BphY/WalK/GraS-like"/>
</dbReference>
<evidence type="ECO:0000313" key="19">
    <source>
        <dbReference type="Proteomes" id="UP000279275"/>
    </source>
</evidence>
<keyword evidence="13 15" id="KW-0472">Membrane</keyword>
<keyword evidence="9 18" id="KW-0418">Kinase</keyword>
<dbReference type="InterPro" id="IPR036890">
    <property type="entry name" value="HATPase_C_sf"/>
</dbReference>
<keyword evidence="11 15" id="KW-1133">Transmembrane helix</keyword>
<evidence type="ECO:0000313" key="18">
    <source>
        <dbReference type="EMBL" id="RMI28305.1"/>
    </source>
</evidence>
<dbReference type="GO" id="GO:0030295">
    <property type="term" value="F:protein kinase activator activity"/>
    <property type="evidence" value="ECO:0007669"/>
    <property type="project" value="TreeGrafter"/>
</dbReference>
<evidence type="ECO:0000256" key="11">
    <source>
        <dbReference type="ARBA" id="ARBA00022989"/>
    </source>
</evidence>